<sequence length="540" mass="59440">MNGSCTSKVLPLDMQAPTTVLHSQDSLVPGPQARSMTNMLHNMAWLLLFIVRDTSVSVVFSWVMTYGISFGSVMVSLSASKQTTMDFAISVLTTSKLLNWVFGIATQTSLVLEHPVVRSLPPTQRLITLQCILSISRKTAPGFIVTTIVLMVLGVAIYHVSPKTLHTKIHAYVDILLLYADTIAASVGAYSTVKEHVGDNEIITSSWPRRASVFGFRHPKSDMKRFAKMFCQLAPILLATEIAGLYAQFSGGLPLRSTEAVGVFALGSMALKICLQELMRLYVLRARLHNAHALVVIIGTPTIAIDTQMRIALLRAHSTSSQLSGAFMMAIVEVFVRFAKTKLVFFEIRHQERVRGLCKAKVGISERTVEVVRRFSSGSNQIQVMPMITTPSSLLSDQSPHRAEFERWKTRLLRHHAAEVYVDMLSEYMAMGCAYAVVVILWSHPKYLLGIEAGEEVPADSSSTTEVRTLTVAQLQLSTAGIQFVVEVAVDYVSSVLAAVSGVNLDQMQLRGVFVPVFLIWTTAANVILAANMLLRDDHV</sequence>
<reference evidence="2" key="1">
    <citation type="submission" date="2023-04" db="EMBL/GenBank/DDBJ databases">
        <title>Phytophthora fragariaefolia NBRC 109709.</title>
        <authorList>
            <person name="Ichikawa N."/>
            <person name="Sato H."/>
            <person name="Tonouchi N."/>
        </authorList>
    </citation>
    <scope>NUCLEOTIDE SEQUENCE</scope>
    <source>
        <strain evidence="2">NBRC 109709</strain>
    </source>
</reference>
<feature type="transmembrane region" description="Helical" evidence="1">
    <location>
        <begin position="142"/>
        <end position="160"/>
    </location>
</feature>
<feature type="transmembrane region" description="Helical" evidence="1">
    <location>
        <begin position="513"/>
        <end position="535"/>
    </location>
</feature>
<evidence type="ECO:0000313" key="3">
    <source>
        <dbReference type="Proteomes" id="UP001165121"/>
    </source>
</evidence>
<dbReference type="AlphaFoldDB" id="A0A9W6X741"/>
<keyword evidence="1" id="KW-1133">Transmembrane helix</keyword>
<evidence type="ECO:0000313" key="2">
    <source>
        <dbReference type="EMBL" id="GMF32839.1"/>
    </source>
</evidence>
<accession>A0A9W6X741</accession>
<feature type="transmembrane region" description="Helical" evidence="1">
    <location>
        <begin position="291"/>
        <end position="311"/>
    </location>
</feature>
<keyword evidence="1" id="KW-0472">Membrane</keyword>
<name>A0A9W6X741_9STRA</name>
<keyword evidence="1" id="KW-0812">Transmembrane</keyword>
<dbReference type="EMBL" id="BSXT01000711">
    <property type="protein sequence ID" value="GMF32839.1"/>
    <property type="molecule type" value="Genomic_DNA"/>
</dbReference>
<evidence type="ECO:0000256" key="1">
    <source>
        <dbReference type="SAM" id="Phobius"/>
    </source>
</evidence>
<feature type="transmembrane region" description="Helical" evidence="1">
    <location>
        <begin position="420"/>
        <end position="442"/>
    </location>
</feature>
<dbReference type="OrthoDB" id="110120at2759"/>
<feature type="transmembrane region" description="Helical" evidence="1">
    <location>
        <begin position="323"/>
        <end position="339"/>
    </location>
</feature>
<feature type="transmembrane region" description="Helical" evidence="1">
    <location>
        <begin position="44"/>
        <end position="68"/>
    </location>
</feature>
<proteinExistence type="predicted"/>
<comment type="caution">
    <text evidence="2">The sequence shown here is derived from an EMBL/GenBank/DDBJ whole genome shotgun (WGS) entry which is preliminary data.</text>
</comment>
<keyword evidence="3" id="KW-1185">Reference proteome</keyword>
<organism evidence="2 3">
    <name type="scientific">Phytophthora fragariaefolia</name>
    <dbReference type="NCBI Taxonomy" id="1490495"/>
    <lineage>
        <taxon>Eukaryota</taxon>
        <taxon>Sar</taxon>
        <taxon>Stramenopiles</taxon>
        <taxon>Oomycota</taxon>
        <taxon>Peronosporomycetes</taxon>
        <taxon>Peronosporales</taxon>
        <taxon>Peronosporaceae</taxon>
        <taxon>Phytophthora</taxon>
    </lineage>
</organism>
<gene>
    <name evidence="2" type="ORF">Pfra01_000794400</name>
</gene>
<dbReference type="Proteomes" id="UP001165121">
    <property type="component" value="Unassembled WGS sequence"/>
</dbReference>
<protein>
    <submittedName>
        <fullName evidence="2">Unnamed protein product</fullName>
    </submittedName>
</protein>